<sequence length="100" mass="11278">MQKAFRERVTSENARITLATDSEFWCAACFFTREEKEAFLDLIGWDRGCDGDKYLDGRKLAQLAGIDPAALEARRKEIAAEHEQQNTNQKKACGLPRAAN</sequence>
<keyword evidence="3" id="KW-1185">Reference proteome</keyword>
<dbReference type="STRING" id="640132.Srot_2111"/>
<name>D6Z9D5_SEGRD</name>
<evidence type="ECO:0000313" key="3">
    <source>
        <dbReference type="Proteomes" id="UP000002247"/>
    </source>
</evidence>
<gene>
    <name evidence="2" type="ordered locus">Srot_2111</name>
</gene>
<organism evidence="2 3">
    <name type="scientific">Segniliparus rotundus (strain ATCC BAA-972 / CDC 1076 / CIP 108378 / DSM 44985 / JCM 13578)</name>
    <dbReference type="NCBI Taxonomy" id="640132"/>
    <lineage>
        <taxon>Bacteria</taxon>
        <taxon>Bacillati</taxon>
        <taxon>Actinomycetota</taxon>
        <taxon>Actinomycetes</taxon>
        <taxon>Mycobacteriales</taxon>
        <taxon>Segniliparaceae</taxon>
        <taxon>Segniliparus</taxon>
    </lineage>
</organism>
<reference evidence="2 3" key="1">
    <citation type="journal article" date="2010" name="Stand. Genomic Sci.">
        <title>Complete genome sequence of Segniliparus rotundus type strain (CDC 1076).</title>
        <authorList>
            <person name="Sikorski J."/>
            <person name="Lapidus A."/>
            <person name="Copeland A."/>
            <person name="Misra M."/>
            <person name="Glavina Del Rio T."/>
            <person name="Nolan M."/>
            <person name="Lucas S."/>
            <person name="Chen F."/>
            <person name="Tice H."/>
            <person name="Cheng J.F."/>
            <person name="Jando M."/>
            <person name="Schneider S."/>
            <person name="Bruce D."/>
            <person name="Goodwin L."/>
            <person name="Pitluck S."/>
            <person name="Liolios K."/>
            <person name="Mikhailova N."/>
            <person name="Pati A."/>
            <person name="Ivanova N."/>
            <person name="Mavromatis K."/>
            <person name="Chen A."/>
            <person name="Palaniappan K."/>
            <person name="Chertkov O."/>
            <person name="Land M."/>
            <person name="Hauser L."/>
            <person name="Chang Y.J."/>
            <person name="Jeffries C.D."/>
            <person name="Brettin T."/>
            <person name="Detter J.C."/>
            <person name="Han C."/>
            <person name="Rohde M."/>
            <person name="Goker M."/>
            <person name="Bristow J."/>
            <person name="Eisen J.A."/>
            <person name="Markowitz V."/>
            <person name="Hugenholtz P."/>
            <person name="Kyrpides N.C."/>
            <person name="Klenk H.P."/>
        </authorList>
    </citation>
    <scope>NUCLEOTIDE SEQUENCE [LARGE SCALE GENOMIC DNA]</scope>
    <source>
        <strain evidence="3">ATCC BAA-972 / CDC 1076 / CIP 108378 / DSM 44985 / JCM 13578</strain>
    </source>
</reference>
<dbReference type="KEGG" id="srt:Srot_2111"/>
<dbReference type="HOGENOM" id="CLU_2304064_0_0_11"/>
<proteinExistence type="predicted"/>
<evidence type="ECO:0000313" key="2">
    <source>
        <dbReference type="EMBL" id="ADG98565.1"/>
    </source>
</evidence>
<protein>
    <submittedName>
        <fullName evidence="2">Uncharacterized protein</fullName>
    </submittedName>
</protein>
<dbReference type="EMBL" id="CP001958">
    <property type="protein sequence ID" value="ADG98565.1"/>
    <property type="molecule type" value="Genomic_DNA"/>
</dbReference>
<dbReference type="Proteomes" id="UP000002247">
    <property type="component" value="Chromosome"/>
</dbReference>
<accession>D6Z9D5</accession>
<dbReference type="AlphaFoldDB" id="D6Z9D5"/>
<feature type="region of interest" description="Disordered" evidence="1">
    <location>
        <begin position="80"/>
        <end position="100"/>
    </location>
</feature>
<evidence type="ECO:0000256" key="1">
    <source>
        <dbReference type="SAM" id="MobiDB-lite"/>
    </source>
</evidence>